<feature type="transmembrane region" description="Helical" evidence="1">
    <location>
        <begin position="7"/>
        <end position="28"/>
    </location>
</feature>
<accession>A0ABU5QGR0</accession>
<evidence type="ECO:0000256" key="1">
    <source>
        <dbReference type="SAM" id="Phobius"/>
    </source>
</evidence>
<name>A0ABU5QGR0_9BACT</name>
<organism evidence="3 4">
    <name type="scientific">Arcicella aquatica</name>
    <dbReference type="NCBI Taxonomy" id="217141"/>
    <lineage>
        <taxon>Bacteria</taxon>
        <taxon>Pseudomonadati</taxon>
        <taxon>Bacteroidota</taxon>
        <taxon>Cytophagia</taxon>
        <taxon>Cytophagales</taxon>
        <taxon>Flectobacillaceae</taxon>
        <taxon>Arcicella</taxon>
    </lineage>
</organism>
<comment type="caution">
    <text evidence="3">The sequence shown here is derived from an EMBL/GenBank/DDBJ whole genome shotgun (WGS) entry which is preliminary data.</text>
</comment>
<dbReference type="RefSeq" id="WP_323246052.1">
    <property type="nucleotide sequence ID" value="NZ_JAYFUL010000001.1"/>
</dbReference>
<gene>
    <name evidence="3" type="ORF">VB264_00440</name>
</gene>
<dbReference type="PANTHER" id="PTHR33371">
    <property type="entry name" value="INTERMEMBRANE PHOSPHOLIPID TRANSPORT SYSTEM BINDING PROTEIN MLAD-RELATED"/>
    <property type="match status" value="1"/>
</dbReference>
<protein>
    <submittedName>
        <fullName evidence="3">MlaD family protein</fullName>
    </submittedName>
</protein>
<sequence>MVKNNRPVVVGIFILLGIVILFLTLFTIGGQKETFVKSFTVKAIFNDVGGLSVGANIWFSGVKVGTVKKIGFYGNSQVEVTMNIEKDAESHIRKDAKAKIGSDGFIGNKIVVIYGGTPAYPPVQKDDLLKVEDGISTDDMLATLQANNKNLLAITNDFKSISGKMNAGKGSLGSLLNDPSFAIKLNKTVDHLQEMASNLKTVSENSKTTMQNFEEFSGKINRPGNSINDFASDTLVYNRIVGTVTQLQSASASVNKFTANLRMVSEKMNRKDNTVGVLLNDSASATSIKMTLKNLETGSKKLDEDLEAIQHNFLFRGFFKKKEKEKNKAD</sequence>
<keyword evidence="1" id="KW-0812">Transmembrane</keyword>
<reference evidence="3 4" key="1">
    <citation type="submission" date="2023-12" db="EMBL/GenBank/DDBJ databases">
        <title>Novel species of the genus Arcicella isolated from rivers.</title>
        <authorList>
            <person name="Lu H."/>
        </authorList>
    </citation>
    <scope>NUCLEOTIDE SEQUENCE [LARGE SCALE GENOMIC DNA]</scope>
    <source>
        <strain evidence="3 4">LMG 21963</strain>
    </source>
</reference>
<dbReference type="Proteomes" id="UP001304671">
    <property type="component" value="Unassembled WGS sequence"/>
</dbReference>
<dbReference type="PANTHER" id="PTHR33371:SF4">
    <property type="entry name" value="INTERMEMBRANE PHOSPHOLIPID TRANSPORT SYSTEM BINDING PROTEIN MLAD"/>
    <property type="match status" value="1"/>
</dbReference>
<dbReference type="InterPro" id="IPR052336">
    <property type="entry name" value="MlaD_Phospholipid_Transporter"/>
</dbReference>
<dbReference type="InterPro" id="IPR003399">
    <property type="entry name" value="Mce/MlaD"/>
</dbReference>
<keyword evidence="1" id="KW-0472">Membrane</keyword>
<keyword evidence="1" id="KW-1133">Transmembrane helix</keyword>
<dbReference type="EMBL" id="JAYFUL010000001">
    <property type="protein sequence ID" value="MEA5256231.1"/>
    <property type="molecule type" value="Genomic_DNA"/>
</dbReference>
<proteinExistence type="predicted"/>
<evidence type="ECO:0000313" key="3">
    <source>
        <dbReference type="EMBL" id="MEA5256231.1"/>
    </source>
</evidence>
<keyword evidence="4" id="KW-1185">Reference proteome</keyword>
<feature type="domain" description="Mce/MlaD" evidence="2">
    <location>
        <begin position="40"/>
        <end position="113"/>
    </location>
</feature>
<evidence type="ECO:0000259" key="2">
    <source>
        <dbReference type="Pfam" id="PF02470"/>
    </source>
</evidence>
<evidence type="ECO:0000313" key="4">
    <source>
        <dbReference type="Proteomes" id="UP001304671"/>
    </source>
</evidence>
<dbReference type="Pfam" id="PF02470">
    <property type="entry name" value="MlaD"/>
    <property type="match status" value="1"/>
</dbReference>